<dbReference type="PANTHER" id="PTHR35372">
    <property type="entry name" value="ATP BINDING PROTEIN-RELATED"/>
    <property type="match status" value="1"/>
</dbReference>
<keyword evidence="2" id="KW-0378">Hydrolase</keyword>
<evidence type="ECO:0000256" key="2">
    <source>
        <dbReference type="ARBA" id="ARBA00022801"/>
    </source>
</evidence>
<accession>A0A367Y7R3</accession>
<keyword evidence="4" id="KW-0067">ATP-binding</keyword>
<keyword evidence="3" id="KW-0347">Helicase</keyword>
<dbReference type="SUPFAM" id="SSF52540">
    <property type="entry name" value="P-loop containing nucleoside triphosphate hydrolases"/>
    <property type="match status" value="1"/>
</dbReference>
<name>A0A367Y7R3_9MICO</name>
<dbReference type="EMBL" id="QORO01000001">
    <property type="protein sequence ID" value="RCK61679.1"/>
    <property type="molecule type" value="Genomic_DNA"/>
</dbReference>
<organism evidence="6 7">
    <name type="scientific">Microbacterium sorbitolivorans</name>
    <dbReference type="NCBI Taxonomy" id="1867410"/>
    <lineage>
        <taxon>Bacteria</taxon>
        <taxon>Bacillati</taxon>
        <taxon>Actinomycetota</taxon>
        <taxon>Actinomycetes</taxon>
        <taxon>Micrococcales</taxon>
        <taxon>Microbacteriaceae</taxon>
        <taxon>Microbacterium</taxon>
    </lineage>
</organism>
<dbReference type="Pfam" id="PF03288">
    <property type="entry name" value="Pox_D5"/>
    <property type="match status" value="1"/>
</dbReference>
<evidence type="ECO:0000256" key="3">
    <source>
        <dbReference type="ARBA" id="ARBA00022806"/>
    </source>
</evidence>
<dbReference type="SUPFAM" id="SSF46785">
    <property type="entry name" value="Winged helix' DNA-binding domain"/>
    <property type="match status" value="1"/>
</dbReference>
<dbReference type="Proteomes" id="UP000253508">
    <property type="component" value="Unassembled WGS sequence"/>
</dbReference>
<dbReference type="GO" id="GO:0004386">
    <property type="term" value="F:helicase activity"/>
    <property type="evidence" value="ECO:0007669"/>
    <property type="project" value="UniProtKB-KW"/>
</dbReference>
<protein>
    <recommendedName>
        <fullName evidence="5">SF3 helicase domain-containing protein</fullName>
    </recommendedName>
</protein>
<dbReference type="OrthoDB" id="9763644at2"/>
<comment type="caution">
    <text evidence="6">The sequence shown here is derived from an EMBL/GenBank/DDBJ whole genome shotgun (WGS) entry which is preliminary data.</text>
</comment>
<dbReference type="InterPro" id="IPR014015">
    <property type="entry name" value="Helicase_SF3_DNA-vir"/>
</dbReference>
<dbReference type="InterPro" id="IPR036388">
    <property type="entry name" value="WH-like_DNA-bd_sf"/>
</dbReference>
<keyword evidence="1" id="KW-0547">Nucleotide-binding</keyword>
<dbReference type="Pfam" id="PF19263">
    <property type="entry name" value="DUF5906"/>
    <property type="match status" value="1"/>
</dbReference>
<proteinExistence type="predicted"/>
<dbReference type="InterPro" id="IPR045455">
    <property type="entry name" value="NrS-1_pol-like_helicase"/>
</dbReference>
<dbReference type="InterPro" id="IPR006500">
    <property type="entry name" value="Helicase_put_C_phage/plasmid"/>
</dbReference>
<evidence type="ECO:0000256" key="1">
    <source>
        <dbReference type="ARBA" id="ARBA00022741"/>
    </source>
</evidence>
<evidence type="ECO:0000313" key="7">
    <source>
        <dbReference type="Proteomes" id="UP000253508"/>
    </source>
</evidence>
<reference evidence="6 7" key="1">
    <citation type="submission" date="2018-07" db="EMBL/GenBank/DDBJ databases">
        <title>Microbacterium endoborsara sp. nov., a novel actinobacterium isolated from Borszczowia aralocaspica.</title>
        <authorList>
            <person name="An D."/>
        </authorList>
    </citation>
    <scope>NUCLEOTIDE SEQUENCE [LARGE SCALE GENOMIC DNA]</scope>
    <source>
        <strain evidence="6 7">C1.15228</strain>
    </source>
</reference>
<dbReference type="InterPro" id="IPR051620">
    <property type="entry name" value="ORF904-like_C"/>
</dbReference>
<dbReference type="AlphaFoldDB" id="A0A367Y7R3"/>
<dbReference type="Gene3D" id="3.40.50.300">
    <property type="entry name" value="P-loop containing nucleotide triphosphate hydrolases"/>
    <property type="match status" value="1"/>
</dbReference>
<evidence type="ECO:0000259" key="5">
    <source>
        <dbReference type="PROSITE" id="PS51206"/>
    </source>
</evidence>
<gene>
    <name evidence="6" type="ORF">DTO57_03365</name>
</gene>
<dbReference type="GO" id="GO:0005524">
    <property type="term" value="F:ATP binding"/>
    <property type="evidence" value="ECO:0007669"/>
    <property type="project" value="UniProtKB-KW"/>
</dbReference>
<dbReference type="InterPro" id="IPR004968">
    <property type="entry name" value="DNA_primase/NTPase_C"/>
</dbReference>
<evidence type="ECO:0000313" key="6">
    <source>
        <dbReference type="EMBL" id="RCK61679.1"/>
    </source>
</evidence>
<sequence>MAGVHAMTSISQFINPDTEKLDATLIADYVAHEPTILGRGVDGDLYEYREGIFVRSEKVITQRVAKALGGRYSTSVRSQVEDHMLNVELPDVGLPDLPAGYLEYIVVENGIYWWRDDQLEDHSAGLGALSKLPIEFDRGAIPHTFIEWMKQVLGDDEDMHRHLWEVIGYMLMTGNPLQKIFLLYGPGGNGKGTLLRLLRHLLGRNNYSSISMHQLVDDRFATSGLYGKIANISGDLSARFLSDPQVLKEITGGDSINASRKFGQSFEFVPYAVPIFASNEYFRTSDSSSGWRRRWEVLEFTRNVISGTAFDEQALLDDAPGIFNYAMNGLRDLMQRGRFDPPASAQEATQRLHDEADPVMMWLDDDELVVTGPDELAPRADIYKRYVKWCRSSGYTPLAVGPFGKRLAQAGYGSTRPRSAGARSWHYTGLSLASYGWDDEE</sequence>
<dbReference type="InterPro" id="IPR036390">
    <property type="entry name" value="WH_DNA-bd_sf"/>
</dbReference>
<dbReference type="NCBIfam" id="TIGR01613">
    <property type="entry name" value="primase_Cterm"/>
    <property type="match status" value="1"/>
</dbReference>
<dbReference type="GO" id="GO:0016787">
    <property type="term" value="F:hydrolase activity"/>
    <property type="evidence" value="ECO:0007669"/>
    <property type="project" value="UniProtKB-KW"/>
</dbReference>
<feature type="domain" description="SF3 helicase" evidence="5">
    <location>
        <begin position="158"/>
        <end position="313"/>
    </location>
</feature>
<dbReference type="PROSITE" id="PS51206">
    <property type="entry name" value="SF3_HELICASE_1"/>
    <property type="match status" value="1"/>
</dbReference>
<evidence type="ECO:0000256" key="4">
    <source>
        <dbReference type="ARBA" id="ARBA00022840"/>
    </source>
</evidence>
<dbReference type="InterPro" id="IPR027417">
    <property type="entry name" value="P-loop_NTPase"/>
</dbReference>
<dbReference type="Gene3D" id="1.10.10.10">
    <property type="entry name" value="Winged helix-like DNA-binding domain superfamily/Winged helix DNA-binding domain"/>
    <property type="match status" value="1"/>
</dbReference>
<keyword evidence="7" id="KW-1185">Reference proteome</keyword>
<dbReference type="PANTHER" id="PTHR35372:SF2">
    <property type="entry name" value="SF3 HELICASE DOMAIN-CONTAINING PROTEIN"/>
    <property type="match status" value="1"/>
</dbReference>